<keyword evidence="1" id="KW-0472">Membrane</keyword>
<dbReference type="Proteomes" id="UP000179183">
    <property type="component" value="Unassembled WGS sequence"/>
</dbReference>
<feature type="transmembrane region" description="Helical" evidence="1">
    <location>
        <begin position="7"/>
        <end position="26"/>
    </location>
</feature>
<dbReference type="EMBL" id="MHOQ01000027">
    <property type="protein sequence ID" value="OGZ66390.1"/>
    <property type="molecule type" value="Genomic_DNA"/>
</dbReference>
<comment type="caution">
    <text evidence="2">The sequence shown here is derived from an EMBL/GenBank/DDBJ whole genome shotgun (WGS) entry which is preliminary data.</text>
</comment>
<protein>
    <submittedName>
        <fullName evidence="2">Uncharacterized protein</fullName>
    </submittedName>
</protein>
<organism evidence="2 3">
    <name type="scientific">Candidatus Staskawiczbacteria bacterium RIFCSPHIGHO2_02_FULL_33_16</name>
    <dbReference type="NCBI Taxonomy" id="1802204"/>
    <lineage>
        <taxon>Bacteria</taxon>
        <taxon>Candidatus Staskawicziibacteriota</taxon>
    </lineage>
</organism>
<gene>
    <name evidence="2" type="ORF">A3D34_02870</name>
</gene>
<keyword evidence="1" id="KW-0812">Transmembrane</keyword>
<proteinExistence type="predicted"/>
<feature type="transmembrane region" description="Helical" evidence="1">
    <location>
        <begin position="86"/>
        <end position="106"/>
    </location>
</feature>
<dbReference type="AlphaFoldDB" id="A0A1G2HW00"/>
<evidence type="ECO:0000313" key="2">
    <source>
        <dbReference type="EMBL" id="OGZ66390.1"/>
    </source>
</evidence>
<evidence type="ECO:0000256" key="1">
    <source>
        <dbReference type="SAM" id="Phobius"/>
    </source>
</evidence>
<sequence>MELKKIYILPILLLLVPMIVSAVMQADFPESSKLQPIPSNVIPDNSYNEVNQNNENFSFPSGQNNSSTEAALENNNKNINLKSYSYYWIIVILILFSFFIFAWFWLKRRR</sequence>
<evidence type="ECO:0000313" key="3">
    <source>
        <dbReference type="Proteomes" id="UP000179183"/>
    </source>
</evidence>
<reference evidence="2 3" key="1">
    <citation type="journal article" date="2016" name="Nat. Commun.">
        <title>Thousands of microbial genomes shed light on interconnected biogeochemical processes in an aquifer system.</title>
        <authorList>
            <person name="Anantharaman K."/>
            <person name="Brown C.T."/>
            <person name="Hug L.A."/>
            <person name="Sharon I."/>
            <person name="Castelle C.J."/>
            <person name="Probst A.J."/>
            <person name="Thomas B.C."/>
            <person name="Singh A."/>
            <person name="Wilkins M.J."/>
            <person name="Karaoz U."/>
            <person name="Brodie E.L."/>
            <person name="Williams K.H."/>
            <person name="Hubbard S.S."/>
            <person name="Banfield J.F."/>
        </authorList>
    </citation>
    <scope>NUCLEOTIDE SEQUENCE [LARGE SCALE GENOMIC DNA]</scope>
</reference>
<name>A0A1G2HW00_9BACT</name>
<accession>A0A1G2HW00</accession>
<keyword evidence="1" id="KW-1133">Transmembrane helix</keyword>